<organism evidence="6 7">
    <name type="scientific">Sinanodonta woodiana</name>
    <name type="common">Chinese pond mussel</name>
    <name type="synonym">Anodonta woodiana</name>
    <dbReference type="NCBI Taxonomy" id="1069815"/>
    <lineage>
        <taxon>Eukaryota</taxon>
        <taxon>Metazoa</taxon>
        <taxon>Spiralia</taxon>
        <taxon>Lophotrochozoa</taxon>
        <taxon>Mollusca</taxon>
        <taxon>Bivalvia</taxon>
        <taxon>Autobranchia</taxon>
        <taxon>Heteroconchia</taxon>
        <taxon>Palaeoheterodonta</taxon>
        <taxon>Unionida</taxon>
        <taxon>Unionoidea</taxon>
        <taxon>Unionidae</taxon>
        <taxon>Unioninae</taxon>
        <taxon>Sinanodonta</taxon>
    </lineage>
</organism>
<dbReference type="EMBL" id="JBJQND010000009">
    <property type="protein sequence ID" value="KAL3866168.1"/>
    <property type="molecule type" value="Genomic_DNA"/>
</dbReference>
<keyword evidence="2" id="KW-0540">Nuclease</keyword>
<dbReference type="AlphaFoldDB" id="A0ABD3VZW7"/>
<accession>A0ABD3VZW7</accession>
<dbReference type="GO" id="GO:0004527">
    <property type="term" value="F:exonuclease activity"/>
    <property type="evidence" value="ECO:0007669"/>
    <property type="project" value="UniProtKB-KW"/>
</dbReference>
<dbReference type="Proteomes" id="UP001634394">
    <property type="component" value="Unassembled WGS sequence"/>
</dbReference>
<reference evidence="6 7" key="1">
    <citation type="submission" date="2024-11" db="EMBL/GenBank/DDBJ databases">
        <title>Chromosome-level genome assembly of the freshwater bivalve Anodonta woodiana.</title>
        <authorList>
            <person name="Chen X."/>
        </authorList>
    </citation>
    <scope>NUCLEOTIDE SEQUENCE [LARGE SCALE GENOMIC DNA]</scope>
    <source>
        <strain evidence="6">MN2024</strain>
        <tissue evidence="6">Gills</tissue>
    </source>
</reference>
<keyword evidence="3" id="KW-0378">Hydrolase</keyword>
<dbReference type="PANTHER" id="PTHR11046">
    <property type="entry name" value="OLIGORIBONUCLEASE, MITOCHONDRIAL"/>
    <property type="match status" value="1"/>
</dbReference>
<keyword evidence="7" id="KW-1185">Reference proteome</keyword>
<evidence type="ECO:0000256" key="1">
    <source>
        <dbReference type="ARBA" id="ARBA00009921"/>
    </source>
</evidence>
<name>A0ABD3VZW7_SINWO</name>
<evidence type="ECO:0000313" key="6">
    <source>
        <dbReference type="EMBL" id="KAL3866168.1"/>
    </source>
</evidence>
<evidence type="ECO:0000256" key="3">
    <source>
        <dbReference type="ARBA" id="ARBA00022801"/>
    </source>
</evidence>
<dbReference type="NCBIfam" id="NF003765">
    <property type="entry name" value="PRK05359.1"/>
    <property type="match status" value="1"/>
</dbReference>
<protein>
    <recommendedName>
        <fullName evidence="5">Exonuclease domain-containing protein</fullName>
    </recommendedName>
</protein>
<dbReference type="InterPro" id="IPR013520">
    <property type="entry name" value="Ribonucl_H"/>
</dbReference>
<proteinExistence type="inferred from homology"/>
<evidence type="ECO:0000313" key="7">
    <source>
        <dbReference type="Proteomes" id="UP001634394"/>
    </source>
</evidence>
<gene>
    <name evidence="6" type="ORF">ACJMK2_043496</name>
</gene>
<dbReference type="SMART" id="SM00479">
    <property type="entry name" value="EXOIII"/>
    <property type="match status" value="1"/>
</dbReference>
<evidence type="ECO:0000259" key="5">
    <source>
        <dbReference type="SMART" id="SM00479"/>
    </source>
</evidence>
<keyword evidence="4" id="KW-0269">Exonuclease</keyword>
<dbReference type="HAMAP" id="MF_00045">
    <property type="entry name" value="Oligoribonuclease"/>
    <property type="match status" value="1"/>
</dbReference>
<evidence type="ECO:0000256" key="2">
    <source>
        <dbReference type="ARBA" id="ARBA00022722"/>
    </source>
</evidence>
<dbReference type="InterPro" id="IPR012337">
    <property type="entry name" value="RNaseH-like_sf"/>
</dbReference>
<comment type="similarity">
    <text evidence="1">Belongs to the oligoribonuclease family.</text>
</comment>
<dbReference type="InterPro" id="IPR036397">
    <property type="entry name" value="RNaseH_sf"/>
</dbReference>
<dbReference type="Gene3D" id="3.30.420.10">
    <property type="entry name" value="Ribonuclease H-like superfamily/Ribonuclease H"/>
    <property type="match status" value="1"/>
</dbReference>
<dbReference type="Pfam" id="PF00929">
    <property type="entry name" value="RNase_T"/>
    <property type="match status" value="1"/>
</dbReference>
<dbReference type="InterPro" id="IPR022894">
    <property type="entry name" value="Oligoribonuclease"/>
</dbReference>
<dbReference type="SUPFAM" id="SSF53098">
    <property type="entry name" value="Ribonuclease H-like"/>
    <property type="match status" value="1"/>
</dbReference>
<evidence type="ECO:0000256" key="4">
    <source>
        <dbReference type="ARBA" id="ARBA00022839"/>
    </source>
</evidence>
<feature type="domain" description="Exonuclease" evidence="5">
    <location>
        <begin position="46"/>
        <end position="220"/>
    </location>
</feature>
<dbReference type="FunFam" id="3.30.420.10:FF:000003">
    <property type="entry name" value="Oligoribonuclease"/>
    <property type="match status" value="1"/>
</dbReference>
<dbReference type="PANTHER" id="PTHR11046:SF0">
    <property type="entry name" value="OLIGORIBONUCLEASE, MITOCHONDRIAL"/>
    <property type="match status" value="1"/>
</dbReference>
<comment type="caution">
    <text evidence="6">The sequence shown here is derived from an EMBL/GenBank/DDBJ whole genome shotgun (WGS) entry which is preliminary data.</text>
</comment>
<dbReference type="CDD" id="cd06135">
    <property type="entry name" value="Orn"/>
    <property type="match status" value="1"/>
</dbReference>
<sequence length="222" mass="26092">MFTPCSVFARKVCFRRHLSNIFAFKRVMSDVSEEKKPRFEADMKDHIIWVDLEMSGLDVDKEHILEMACLVTDKDLNVIAEAPDLIIHQPKEVMDNMGDWCQAQHGQSGLTEAVRMSKISLQEAETQMLEFVKQHTLSGKSPLAGNSVFTDKFFLMKHMPNFTQHLHYRIVDVSTIKELCMRWYPEEFRKVPKKMRSHRALDDIKESIEELKYYRKMMFKQG</sequence>